<feature type="compositionally biased region" description="Basic and acidic residues" evidence="4">
    <location>
        <begin position="151"/>
        <end position="170"/>
    </location>
</feature>
<feature type="compositionally biased region" description="Acidic residues" evidence="4">
    <location>
        <begin position="3064"/>
        <end position="3074"/>
    </location>
</feature>
<dbReference type="EMBL" id="RCMV01000031">
    <property type="protein sequence ID" value="KAG3227593.1"/>
    <property type="molecule type" value="Genomic_DNA"/>
</dbReference>
<feature type="compositionally biased region" description="Acidic residues" evidence="4">
    <location>
        <begin position="2053"/>
        <end position="2070"/>
    </location>
</feature>
<protein>
    <recommendedName>
        <fullName evidence="9">Ubiquitinyl hydrolase 1</fullName>
    </recommendedName>
</protein>
<dbReference type="GO" id="GO:0016579">
    <property type="term" value="P:protein deubiquitination"/>
    <property type="evidence" value="ECO:0007669"/>
    <property type="project" value="InterPro"/>
</dbReference>
<dbReference type="GO" id="GO:0006508">
    <property type="term" value="P:proteolysis"/>
    <property type="evidence" value="ECO:0007669"/>
    <property type="project" value="UniProtKB-KW"/>
</dbReference>
<feature type="compositionally biased region" description="Low complexity" evidence="4">
    <location>
        <begin position="94"/>
        <end position="128"/>
    </location>
</feature>
<feature type="compositionally biased region" description="Basic and acidic residues" evidence="4">
    <location>
        <begin position="3050"/>
        <end position="3063"/>
    </location>
</feature>
<evidence type="ECO:0000313" key="7">
    <source>
        <dbReference type="EMBL" id="KAG3227593.1"/>
    </source>
</evidence>
<dbReference type="SUPFAM" id="SSF54001">
    <property type="entry name" value="Cysteine proteinases"/>
    <property type="match status" value="1"/>
</dbReference>
<feature type="region of interest" description="Disordered" evidence="4">
    <location>
        <begin position="1"/>
        <end position="189"/>
    </location>
</feature>
<dbReference type="InterPro" id="IPR029071">
    <property type="entry name" value="Ubiquitin-like_domsf"/>
</dbReference>
<reference evidence="7" key="1">
    <citation type="submission" date="2018-05" db="EMBL/GenBank/DDBJ databases">
        <title>Effector identification in a new, highly contiguous assembly of the strawberry crown rot pathogen Phytophthora cactorum.</title>
        <authorList>
            <person name="Armitage A.D."/>
            <person name="Nellist C.F."/>
            <person name="Bates H."/>
            <person name="Vickerstaff R.J."/>
            <person name="Harrison R.J."/>
        </authorList>
    </citation>
    <scope>NUCLEOTIDE SEQUENCE</scope>
    <source>
        <strain evidence="7">P421</strain>
    </source>
</reference>
<comment type="caution">
    <text evidence="7">The sequence shown here is derived from an EMBL/GenBank/DDBJ whole genome shotgun (WGS) entry which is preliminary data.</text>
</comment>
<dbReference type="Gene3D" id="1.10.238.10">
    <property type="entry name" value="EF-hand"/>
    <property type="match status" value="1"/>
</dbReference>
<evidence type="ECO:0008006" key="9">
    <source>
        <dbReference type="Google" id="ProtNLM"/>
    </source>
</evidence>
<dbReference type="InterPro" id="IPR050164">
    <property type="entry name" value="Peptidase_C19"/>
</dbReference>
<feature type="compositionally biased region" description="Low complexity" evidence="4">
    <location>
        <begin position="139"/>
        <end position="150"/>
    </location>
</feature>
<dbReference type="GO" id="GO:0004843">
    <property type="term" value="F:cysteine-type deubiquitinase activity"/>
    <property type="evidence" value="ECO:0007669"/>
    <property type="project" value="InterPro"/>
</dbReference>
<accession>A0A8T1ITZ0</accession>
<dbReference type="PROSITE" id="PS50053">
    <property type="entry name" value="UBIQUITIN_2"/>
    <property type="match status" value="1"/>
</dbReference>
<evidence type="ECO:0000256" key="1">
    <source>
        <dbReference type="ARBA" id="ARBA00022670"/>
    </source>
</evidence>
<dbReference type="Pfam" id="PF00443">
    <property type="entry name" value="UCH"/>
    <property type="match status" value="1"/>
</dbReference>
<dbReference type="InterPro" id="IPR000626">
    <property type="entry name" value="Ubiquitin-like_dom"/>
</dbReference>
<feature type="region of interest" description="Disordered" evidence="4">
    <location>
        <begin position="1212"/>
        <end position="1239"/>
    </location>
</feature>
<dbReference type="PROSITE" id="PS00973">
    <property type="entry name" value="USP_2"/>
    <property type="match status" value="1"/>
</dbReference>
<keyword evidence="2" id="KW-0833">Ubl conjugation pathway</keyword>
<sequence>MYKFGHVGIYPAQKSCSKKETQSESPATPPSALFQTRKRAATRGQHKGETENSPRGRTAGDDSQRRRKRKGVGRSSNTSSSRKKSKACRNLIARSRSSSDSSSNSSGGCSNLDSDSSSSSSGLGDRSLATACTIPGPPSASQSPSTSSGGQEKKLHVRSMDRSPAQDKDSQKRRKKSQESTSGHATDMEEEELELFHVVQEDLRHKSTVGWQNAVKVLNSAYQHIDRPESQAFLDDAFQKIVSIMLDQHASKIGSFEKSCVTQCLSLAVPLVIAQMKAGKYFQTLPVLTMIFSKKKTFYKDLRTSAMIGSYWNKVPGSPEVRAQCIEAFCEMKGFHLLLSTLELLMQNYREGDELEAAMDSEDIRILLQALLEFRTSVPETICTKISVLIMTYFTKISDSVLKKESSDAVGAVIGIIRRLVDAGIVSSEAINALWLDITERYVESTSLPLRLFGLEQINQIVNCARASRAFPPRYFVRNAGTAAVNGVYTLKANSTSATYVFRQQETGQVFTLFCCTMKSGLKWWFISEADKMQPGSDQDIDYYQHQSQYEEYLPPTHNWIPTGKGEAPAPELIAESVQENGDEDRTRLDYILSAWVVEKKILEEIFGDRIHREIVSRSALLVKFLAESNKLDTHSIDVIWQSCIQKDQTLVHEIHNLLIATVPFLSNELLLHLVKSIHASLLRNLEKNEPFPELISFLQRLATNSPSFLMERNVNVTTAILQLLWSIQMHCRIANIRLSRSLRDFFQEGLRSEFGEPLRKAFLNECIEGIKKSCSLSSSAPDSAASATSTLIPPAPSSSSSVTSVTSAELSSKDSTASKSLELLKFLIDSYRVDQALVVESLNSEHGLVGLLFDELATFVARSSDKQSPSYRTAIGHRLELIHYIHVKSPKLELSIPQIERLWQVLSSSPAEREFCLIFFNQTSMRSGTAPSTSTVGESISSAFNLDVCFYVFNELLCKQTDFRTLGCMGYKCFNTYFVGLNAQHKLMQRADESSETGTLNLLGMDALWRIAFEAPLEVAEMATRELLRVYERSSDELTHHGEIESDEGVKDFLARVFKQLSTVEDSTPDSLKLVQQCSSLLTGLVSSARKKQNFVPHGLSGRGAYFTIKVIAQRIPSSNTAGAGVSTAASSHDNAVRTMHVSAYSNQTLWQFRKQIEKLVGHPMQQTKILSSGSAITGDQKTLADLQITESSELRVLMFNSVVQRSSSSVMDQDQVMTSADRQSPSSPSSSSSKHHPGLVIAHDASYFGIMFRVLDIVEGHSVHELLWAFLKQIPTSEELLNHVSNIGATETSDGDVNMSCPSDDPANGAIKPDWSSLVKGISSHQAIYTLQIMDALLLPSDAAKIPFAQTYLQRFISGGGFHEVLSYFINANFHESSFNEGAAVALRILKFCLFDSGHDNGLYSATANGEVPAEVFSGSDSQTRSGENVETTRAKIIVEQSRYDQLVLKIAELVVSEYTRVEERTPAKKTAYRILIDAVKTVESIVSIANDAAAKYIKALEPRAIIVNIFTKFESEQVRDQWLSSLESVCKASDAAAEVVFEECIQSVDRIESVTAPCDQYTRMLCSLARLERGKSSSYCQKLAFAVVAKLRRGFSSKFLACNERSGEVLIGFLEFLREVLVVHADVRAGIARDIVDVVYEECLFTLPSEDRRRCPLCVSLETRRPAFKLLASAISSDASILHDLHGRLTKLFTRSDALRFKWGQENNIETRGNGEHVGLKNQGCSCYMNSFLQQLFMHPTLRQGLLGAKVAPRPTPQEPTKAEAEKFPERLVGCRVALECLGGRVYEANVVGYDDLSGQHTMRYENGGEATFVLAEGRPGNENGRYVILQPELTGTDATLEVLRQLQRTFCYLRDSEMRYFNPKAFVDSCTCLNLEFSVYQQNDATEFCDKLLDRLETGLKTTPQGTRCLQDVMGGKLISQKLPKDCGHRYEREEPFIRLELQIRGKESIEESLSAFVEGELMDGDNKVECELCATKKAAVRRTCFGSLPNLLILHLKRFDLDYTTFETVKLNNRCSFPMRLSMKPYTKAGIEEQEARSTLQQEREETSNDEDMASDDSSDSDEFMVDVNGDTPAIPASSSSASPRSSNKLAASPRCVSKGEGDDRSSTKSDPNYEYRLKGILVHSGVAQGGHYYSFIYDHMSEKWFKYDDEDVTPFDPANIEAECFGGVQRRSWHGSNNSMEMEVFSNALMLFYEKVIPVEPEATPATESEASTQVVAAAPDEERCEYEAEVWKSNEVFLQNSYLFDVEFHEFLREMVQSQYIKDTPIPAAEDDVPMALPPSPESNDVSAPPAAPVALAIPTVAADEEIQMTLTEIGVEFVLSVLLHSREKHGIARWITVLASKFTRSKAICVRFFSALSTSKRILWLRGLLFECPDSIARQSFVHLVSRALTAYEVHRKEEQATLDEASSEAAAAADTTVIRAFLETIAFFLDQTSIMQQSHLEECFMLLRNCAEISATARTQLQQLEMIARLINFFLCDRGPSALKDAFPSSTLQPTASRYASPDYQYLLEAVIAILGLPRRTTEPLLTESSTQYPHRTVLSEKAEHALTEIFEDYQTPGDTDGNPGLGLEELKKFFSVSLSSATSSPAVEQQARHMLTKYGTPVDDTAKDESEATASRVELDGFMLYYTDMAASSTKSVLQDLRAFGFSEDLQRHPLSSGDVPTGAQVLEGLSSLSRGALLNDVFFDSALEEEAETTCELLLRLSLGDHETSMRLLRALLHCLQSTETGWKGQPVVDACALAVQRVLGYECDYQKELVELALVHNDYGLLSSARSRENLRSRYVNTAHVPLFVYRQLVLVLDLRARVPAVTAWLTEHRGRWEWLYEWLRLESLQPSLGGRLSLLKREPAKLEMLWRLGEALGVPYQEEQRRYVVEGAGYAPVNGVYVSTSHVHDNCLTYACAKSDIEYTLFRCCMPSKARRWYISYSPNKNLLGTMSDEDFYFVQSHIEDESPPVDGWKVWVKNEKAKTPVPTVRLYSSTVAALDGEGDAADASDSADGFMTGGGFDNGSSAPTAPSSDMVVETVDVDAETVEYDDSEDEIRDSNERFRAVHLDTQEDGSSADDFM</sequence>
<dbReference type="GO" id="GO:0005829">
    <property type="term" value="C:cytosol"/>
    <property type="evidence" value="ECO:0007669"/>
    <property type="project" value="TreeGrafter"/>
</dbReference>
<feature type="compositionally biased region" description="Polar residues" evidence="4">
    <location>
        <begin position="1212"/>
        <end position="1225"/>
    </location>
</feature>
<dbReference type="PANTHER" id="PTHR24006">
    <property type="entry name" value="UBIQUITIN CARBOXYL-TERMINAL HYDROLASE"/>
    <property type="match status" value="1"/>
</dbReference>
<feature type="compositionally biased region" description="Basic residues" evidence="4">
    <location>
        <begin position="36"/>
        <end position="45"/>
    </location>
</feature>
<evidence type="ECO:0000259" key="5">
    <source>
        <dbReference type="PROSITE" id="PS50053"/>
    </source>
</evidence>
<evidence type="ECO:0000256" key="4">
    <source>
        <dbReference type="SAM" id="MobiDB-lite"/>
    </source>
</evidence>
<evidence type="ECO:0000259" key="6">
    <source>
        <dbReference type="PROSITE" id="PS50235"/>
    </source>
</evidence>
<feature type="compositionally biased region" description="Basic and acidic residues" evidence="4">
    <location>
        <begin position="2103"/>
        <end position="2117"/>
    </location>
</feature>
<feature type="region of interest" description="Disordered" evidence="4">
    <location>
        <begin position="3039"/>
        <end position="3074"/>
    </location>
</feature>
<dbReference type="SUPFAM" id="SSF54236">
    <property type="entry name" value="Ubiquitin-like"/>
    <property type="match status" value="1"/>
</dbReference>
<dbReference type="GO" id="GO:0005634">
    <property type="term" value="C:nucleus"/>
    <property type="evidence" value="ECO:0007669"/>
    <property type="project" value="TreeGrafter"/>
</dbReference>
<feature type="compositionally biased region" description="Acidic residues" evidence="4">
    <location>
        <begin position="3039"/>
        <end position="3049"/>
    </location>
</feature>
<organism evidence="7 8">
    <name type="scientific">Phytophthora cactorum</name>
    <dbReference type="NCBI Taxonomy" id="29920"/>
    <lineage>
        <taxon>Eukaryota</taxon>
        <taxon>Sar</taxon>
        <taxon>Stramenopiles</taxon>
        <taxon>Oomycota</taxon>
        <taxon>Peronosporomycetes</taxon>
        <taxon>Peronosporales</taxon>
        <taxon>Peronosporaceae</taxon>
        <taxon>Phytophthora</taxon>
    </lineage>
</organism>
<name>A0A8T1ITZ0_9STRA</name>
<feature type="region of interest" description="Disordered" evidence="4">
    <location>
        <begin position="2037"/>
        <end position="2117"/>
    </location>
</feature>
<gene>
    <name evidence="7" type="ORF">PC129_g1826</name>
</gene>
<dbReference type="InterPro" id="IPR056850">
    <property type="entry name" value="ARM_UBP34_24_USP9X_Y"/>
</dbReference>
<feature type="region of interest" description="Disordered" evidence="4">
    <location>
        <begin position="3009"/>
        <end position="3028"/>
    </location>
</feature>
<feature type="domain" description="Ubiquitin-like" evidence="5">
    <location>
        <begin position="1127"/>
        <end position="1200"/>
    </location>
</feature>
<dbReference type="Pfam" id="PF25010">
    <property type="entry name" value="ARM_UBP24_USP9X-Y"/>
    <property type="match status" value="1"/>
</dbReference>
<feature type="compositionally biased region" description="Low complexity" evidence="4">
    <location>
        <begin position="2078"/>
        <end position="2092"/>
    </location>
</feature>
<evidence type="ECO:0000313" key="8">
    <source>
        <dbReference type="Proteomes" id="UP000760860"/>
    </source>
</evidence>
<dbReference type="InterPro" id="IPR001394">
    <property type="entry name" value="Peptidase_C19_UCH"/>
</dbReference>
<dbReference type="VEuPathDB" id="FungiDB:PC110_g4671"/>
<dbReference type="PANTHER" id="PTHR24006:SF827">
    <property type="entry name" value="UBIQUITIN CARBOXYL-TERMINAL HYDROLASE 34"/>
    <property type="match status" value="1"/>
</dbReference>
<dbReference type="PROSITE" id="PS50235">
    <property type="entry name" value="USP_3"/>
    <property type="match status" value="1"/>
</dbReference>
<proteinExistence type="predicted"/>
<feature type="compositionally biased region" description="Basic and acidic residues" evidence="4">
    <location>
        <begin position="46"/>
        <end position="64"/>
    </location>
</feature>
<dbReference type="Proteomes" id="UP000760860">
    <property type="component" value="Unassembled WGS sequence"/>
</dbReference>
<keyword evidence="1" id="KW-0645">Protease</keyword>
<evidence type="ECO:0000256" key="3">
    <source>
        <dbReference type="ARBA" id="ARBA00022801"/>
    </source>
</evidence>
<feature type="compositionally biased region" description="Polar residues" evidence="4">
    <location>
        <begin position="3016"/>
        <end position="3025"/>
    </location>
</feature>
<dbReference type="InterPro" id="IPR028889">
    <property type="entry name" value="USP"/>
</dbReference>
<dbReference type="Gene3D" id="3.90.70.10">
    <property type="entry name" value="Cysteine proteinases"/>
    <property type="match status" value="1"/>
</dbReference>
<dbReference type="InterPro" id="IPR038765">
    <property type="entry name" value="Papain-like_cys_pep_sf"/>
</dbReference>
<feature type="compositionally biased region" description="Basic and acidic residues" evidence="4">
    <location>
        <begin position="2037"/>
        <end position="2052"/>
    </location>
</feature>
<feature type="domain" description="USP" evidence="6">
    <location>
        <begin position="1721"/>
        <end position="2202"/>
    </location>
</feature>
<keyword evidence="3" id="KW-0378">Hydrolase</keyword>
<dbReference type="InterPro" id="IPR018200">
    <property type="entry name" value="USP_CS"/>
</dbReference>
<evidence type="ECO:0000256" key="2">
    <source>
        <dbReference type="ARBA" id="ARBA00022786"/>
    </source>
</evidence>